<dbReference type="SUPFAM" id="SSF63418">
    <property type="entry name" value="MurE/MurF N-terminal domain"/>
    <property type="match status" value="1"/>
</dbReference>
<feature type="domain" description="Mur ligase central" evidence="21">
    <location>
        <begin position="107"/>
        <end position="312"/>
    </location>
</feature>
<feature type="binding site" evidence="17">
    <location>
        <position position="184"/>
    </location>
    <ligand>
        <name>UDP-N-acetyl-alpha-D-muramoyl-L-alanyl-D-glutamate</name>
        <dbReference type="ChEBI" id="CHEBI:83900"/>
    </ligand>
</feature>
<dbReference type="Gene3D" id="3.90.190.20">
    <property type="entry name" value="Mur ligase, C-terminal domain"/>
    <property type="match status" value="1"/>
</dbReference>
<keyword evidence="23" id="KW-1185">Reference proteome</keyword>
<evidence type="ECO:0000259" key="19">
    <source>
        <dbReference type="Pfam" id="PF01225"/>
    </source>
</evidence>
<comment type="subcellular location">
    <subcellularLocation>
        <location evidence="17 18">Cytoplasm</location>
    </subcellularLocation>
</comment>
<dbReference type="NCBIfam" id="TIGR01085">
    <property type="entry name" value="murE"/>
    <property type="match status" value="1"/>
</dbReference>
<dbReference type="HAMAP" id="MF_00208">
    <property type="entry name" value="MurE"/>
    <property type="match status" value="1"/>
</dbReference>
<evidence type="ECO:0000256" key="13">
    <source>
        <dbReference type="ARBA" id="ARBA00072883"/>
    </source>
</evidence>
<dbReference type="InterPro" id="IPR000713">
    <property type="entry name" value="Mur_ligase_N"/>
</dbReference>
<feature type="domain" description="Mur ligase C-terminal" evidence="20">
    <location>
        <begin position="335"/>
        <end position="477"/>
    </location>
</feature>
<feature type="domain" description="Mur ligase N-terminal catalytic" evidence="19">
    <location>
        <begin position="22"/>
        <end position="77"/>
    </location>
</feature>
<dbReference type="InterPro" id="IPR005761">
    <property type="entry name" value="UDP-N-AcMur-Glu-dNH2Pim_ligase"/>
</dbReference>
<keyword evidence="17" id="KW-0460">Magnesium</keyword>
<keyword evidence="2 17" id="KW-0963">Cytoplasm</keyword>
<evidence type="ECO:0000313" key="22">
    <source>
        <dbReference type="EMBL" id="MBJ6726663.1"/>
    </source>
</evidence>
<dbReference type="Pfam" id="PF02875">
    <property type="entry name" value="Mur_ligase_C"/>
    <property type="match status" value="1"/>
</dbReference>
<keyword evidence="5 17" id="KW-0547">Nucleotide-binding</keyword>
<dbReference type="Pfam" id="PF01225">
    <property type="entry name" value="Mur_ligase"/>
    <property type="match status" value="1"/>
</dbReference>
<keyword evidence="4 17" id="KW-0132">Cell division</keyword>
<evidence type="ECO:0000256" key="7">
    <source>
        <dbReference type="ARBA" id="ARBA00022960"/>
    </source>
</evidence>
<dbReference type="GO" id="GO:0009252">
    <property type="term" value="P:peptidoglycan biosynthetic process"/>
    <property type="evidence" value="ECO:0007669"/>
    <property type="project" value="UniProtKB-UniRule"/>
</dbReference>
<comment type="similarity">
    <text evidence="1 17">Belongs to the MurCDEF family. MurE subfamily.</text>
</comment>
<dbReference type="Pfam" id="PF08245">
    <property type="entry name" value="Mur_ligase_M"/>
    <property type="match status" value="1"/>
</dbReference>
<evidence type="ECO:0000256" key="10">
    <source>
        <dbReference type="ARBA" id="ARBA00023316"/>
    </source>
</evidence>
<evidence type="ECO:0000256" key="14">
    <source>
        <dbReference type="ARBA" id="ARBA00075482"/>
    </source>
</evidence>
<dbReference type="GO" id="GO:0005737">
    <property type="term" value="C:cytoplasm"/>
    <property type="evidence" value="ECO:0007669"/>
    <property type="project" value="UniProtKB-SubCell"/>
</dbReference>
<dbReference type="UniPathway" id="UPA00219"/>
<dbReference type="SUPFAM" id="SSF53244">
    <property type="entry name" value="MurD-like peptide ligases, peptide-binding domain"/>
    <property type="match status" value="1"/>
</dbReference>
<feature type="binding site" evidence="17">
    <location>
        <position position="150"/>
    </location>
    <ligand>
        <name>UDP-N-acetyl-alpha-D-muramoyl-L-alanyl-D-glutamate</name>
        <dbReference type="ChEBI" id="CHEBI:83900"/>
    </ligand>
</feature>
<dbReference type="GO" id="GO:0000287">
    <property type="term" value="F:magnesium ion binding"/>
    <property type="evidence" value="ECO:0007669"/>
    <property type="project" value="UniProtKB-UniRule"/>
</dbReference>
<dbReference type="AlphaFoldDB" id="A0A8J7M1D0"/>
<feature type="binding site" evidence="17">
    <location>
        <position position="384"/>
    </location>
    <ligand>
        <name>meso-2,6-diaminopimelate</name>
        <dbReference type="ChEBI" id="CHEBI:57791"/>
    </ligand>
</feature>
<evidence type="ECO:0000256" key="2">
    <source>
        <dbReference type="ARBA" id="ARBA00022490"/>
    </source>
</evidence>
<keyword evidence="9 17" id="KW-0131">Cell cycle</keyword>
<keyword evidence="6 17" id="KW-0067">ATP-binding</keyword>
<evidence type="ECO:0000256" key="18">
    <source>
        <dbReference type="RuleBase" id="RU004135"/>
    </source>
</evidence>
<dbReference type="InterPro" id="IPR036615">
    <property type="entry name" value="Mur_ligase_C_dom_sf"/>
</dbReference>
<keyword evidence="3 17" id="KW-0436">Ligase</keyword>
<proteinExistence type="inferred from homology"/>
<comment type="PTM">
    <text evidence="17">Carboxylation is probably crucial for Mg(2+) binding and, consequently, for the gamma-phosphate positioning of ATP.</text>
</comment>
<evidence type="ECO:0000256" key="12">
    <source>
        <dbReference type="ARBA" id="ARBA00066633"/>
    </source>
</evidence>
<sequence length="505" mass="54194">MQLSELLSCLDPVDVRGERQLEIEGLYYDSRMVKPGGLFFALKGEKSDGLAFVEAAVGKGAVAVVADRPCAVAGATVITVADGRRAMSLAADCFYGRPTAGIPVVGITGTNGKTTTTYLVEGILACAGIPAAVLGTISYRFGDEAFPAPNTTPESVDLQQTLRALADLGAKGVVMEVSSHSLEQRRVDGCRYDVAVFTNLTRDHLDYHGDMENYFQSKLRFFSELLAPDQAKPRRRAVVNLDDPYGSRFVAGCTVPVLTYAIDGNADITVGTVDFTVDGIRCTLKTPAGEISLKSDLLGRFNLYNIMAAVGAGIALELPVEAIRCGIEGHKKVPGRVERVDNDRDITVLVDYAHTGDALENVLNMVTELKTGRIITVFGCGGDRDRGKRPVMGAIAARMSDLAVVTSDNPRTEEPHAIIEDIRRGIEPLGLKEYAPEEIADGFEGKGWVAIDDRRAAIRAAIQAARSGDIVVLAGKGHEDYQILGTVKHHFDDREEAAAALAAKR</sequence>
<feature type="binding site" evidence="17">
    <location>
        <begin position="151"/>
        <end position="152"/>
    </location>
    <ligand>
        <name>UDP-N-acetyl-alpha-D-muramoyl-L-alanyl-D-glutamate</name>
        <dbReference type="ChEBI" id="CHEBI:83900"/>
    </ligand>
</feature>
<dbReference type="InterPro" id="IPR013221">
    <property type="entry name" value="Mur_ligase_cen"/>
</dbReference>
<dbReference type="InterPro" id="IPR036565">
    <property type="entry name" value="Mur-like_cat_sf"/>
</dbReference>
<dbReference type="GO" id="GO:0005524">
    <property type="term" value="F:ATP binding"/>
    <property type="evidence" value="ECO:0007669"/>
    <property type="project" value="UniProtKB-UniRule"/>
</dbReference>
<evidence type="ECO:0000256" key="11">
    <source>
        <dbReference type="ARBA" id="ARBA00050251"/>
    </source>
</evidence>
<dbReference type="PANTHER" id="PTHR23135">
    <property type="entry name" value="MUR LIGASE FAMILY MEMBER"/>
    <property type="match status" value="1"/>
</dbReference>
<dbReference type="FunFam" id="3.90.190.20:FF:000006">
    <property type="entry name" value="UDP-N-acetylmuramoyl-L-alanyl-D-glutamate--2,6-diaminopimelate ligase"/>
    <property type="match status" value="1"/>
</dbReference>
<dbReference type="RefSeq" id="WP_199385578.1">
    <property type="nucleotide sequence ID" value="NZ_JAEMHM010000016.1"/>
</dbReference>
<reference evidence="22" key="1">
    <citation type="submission" date="2020-12" db="EMBL/GenBank/DDBJ databases">
        <title>Geomonas sp. Red875, isolated from river sediment.</title>
        <authorList>
            <person name="Xu Z."/>
            <person name="Zhang Z."/>
            <person name="Masuda Y."/>
            <person name="Itoh H."/>
            <person name="Senoo K."/>
        </authorList>
    </citation>
    <scope>NUCLEOTIDE SEQUENCE</scope>
    <source>
        <strain evidence="22">Red875</strain>
    </source>
</reference>
<dbReference type="GO" id="GO:0004326">
    <property type="term" value="F:tetrahydrofolylpolyglutamate synthase activity"/>
    <property type="evidence" value="ECO:0007669"/>
    <property type="project" value="InterPro"/>
</dbReference>
<accession>A0A8J7M1D0</accession>
<comment type="function">
    <text evidence="17">Catalyzes the addition of meso-diaminopimelic acid to the nucleotide precursor UDP-N-acetylmuramoyl-L-alanyl-D-glutamate (UMAG) in the biosynthesis of bacterial cell-wall peptidoglycan.</text>
</comment>
<dbReference type="InterPro" id="IPR004101">
    <property type="entry name" value="Mur_ligase_C"/>
</dbReference>
<dbReference type="SUPFAM" id="SSF53623">
    <property type="entry name" value="MurD-like peptide ligases, catalytic domain"/>
    <property type="match status" value="1"/>
</dbReference>
<evidence type="ECO:0000313" key="23">
    <source>
        <dbReference type="Proteomes" id="UP000636888"/>
    </source>
</evidence>
<dbReference type="PROSITE" id="PS01011">
    <property type="entry name" value="FOLYLPOLYGLU_SYNT_1"/>
    <property type="match status" value="1"/>
</dbReference>
<organism evidence="22 23">
    <name type="scientific">Geomesophilobacter sediminis</name>
    <dbReference type="NCBI Taxonomy" id="2798584"/>
    <lineage>
        <taxon>Bacteria</taxon>
        <taxon>Pseudomonadati</taxon>
        <taxon>Thermodesulfobacteriota</taxon>
        <taxon>Desulfuromonadia</taxon>
        <taxon>Geobacterales</taxon>
        <taxon>Geobacteraceae</taxon>
        <taxon>Geomesophilobacter</taxon>
    </lineage>
</organism>
<dbReference type="GO" id="GO:0008765">
    <property type="term" value="F:UDP-N-acetylmuramoylalanyl-D-glutamate-2,6-diaminopimelate ligase activity"/>
    <property type="evidence" value="ECO:0007669"/>
    <property type="project" value="UniProtKB-UniRule"/>
</dbReference>
<feature type="short sequence motif" description="Meso-diaminopimelate recognition motif" evidence="17">
    <location>
        <begin position="408"/>
        <end position="411"/>
    </location>
</feature>
<dbReference type="GO" id="GO:0008360">
    <property type="term" value="P:regulation of cell shape"/>
    <property type="evidence" value="ECO:0007669"/>
    <property type="project" value="UniProtKB-KW"/>
</dbReference>
<evidence type="ECO:0000259" key="20">
    <source>
        <dbReference type="Pfam" id="PF02875"/>
    </source>
</evidence>
<dbReference type="InterPro" id="IPR018109">
    <property type="entry name" value="Folylpolyglutamate_synth_CS"/>
</dbReference>
<evidence type="ECO:0000256" key="6">
    <source>
        <dbReference type="ARBA" id="ARBA00022840"/>
    </source>
</evidence>
<keyword evidence="10 17" id="KW-0961">Cell wall biogenesis/degradation</keyword>
<evidence type="ECO:0000256" key="15">
    <source>
        <dbReference type="ARBA" id="ARBA00076158"/>
    </source>
</evidence>
<dbReference type="Proteomes" id="UP000636888">
    <property type="component" value="Unassembled WGS sequence"/>
</dbReference>
<evidence type="ECO:0000256" key="4">
    <source>
        <dbReference type="ARBA" id="ARBA00022618"/>
    </source>
</evidence>
<gene>
    <name evidence="17" type="primary">murE</name>
    <name evidence="22" type="ORF">JFN93_18280</name>
</gene>
<dbReference type="PANTHER" id="PTHR23135:SF4">
    <property type="entry name" value="UDP-N-ACETYLMURAMOYL-L-ALANYL-D-GLUTAMATE--2,6-DIAMINOPIMELATE LIGASE MURE HOMOLOG, CHLOROPLASTIC"/>
    <property type="match status" value="1"/>
</dbReference>
<comment type="caution">
    <text evidence="17">Lacks conserved residue(s) required for the propagation of feature annotation.</text>
</comment>
<evidence type="ECO:0000256" key="9">
    <source>
        <dbReference type="ARBA" id="ARBA00023306"/>
    </source>
</evidence>
<feature type="binding site" evidence="17">
    <location>
        <position position="186"/>
    </location>
    <ligand>
        <name>UDP-N-acetyl-alpha-D-muramoyl-L-alanyl-D-glutamate</name>
        <dbReference type="ChEBI" id="CHEBI:83900"/>
    </ligand>
</feature>
<comment type="caution">
    <text evidence="22">The sequence shown here is derived from an EMBL/GenBank/DDBJ whole genome shotgun (WGS) entry which is preliminary data.</text>
</comment>
<comment type="catalytic activity">
    <reaction evidence="11 17">
        <text>UDP-N-acetyl-alpha-D-muramoyl-L-alanyl-D-glutamate + meso-2,6-diaminopimelate + ATP = UDP-N-acetyl-alpha-D-muramoyl-L-alanyl-gamma-D-glutamyl-meso-2,6-diaminopimelate + ADP + phosphate + H(+)</text>
        <dbReference type="Rhea" id="RHEA:23676"/>
        <dbReference type="ChEBI" id="CHEBI:15378"/>
        <dbReference type="ChEBI" id="CHEBI:30616"/>
        <dbReference type="ChEBI" id="CHEBI:43474"/>
        <dbReference type="ChEBI" id="CHEBI:57791"/>
        <dbReference type="ChEBI" id="CHEBI:83900"/>
        <dbReference type="ChEBI" id="CHEBI:83905"/>
        <dbReference type="ChEBI" id="CHEBI:456216"/>
        <dbReference type="EC" id="6.3.2.13"/>
    </reaction>
</comment>
<keyword evidence="7 17" id="KW-0133">Cell shape</keyword>
<feature type="binding site" evidence="17">
    <location>
        <begin position="408"/>
        <end position="411"/>
    </location>
    <ligand>
        <name>meso-2,6-diaminopimelate</name>
        <dbReference type="ChEBI" id="CHEBI:57791"/>
    </ligand>
</feature>
<name>A0A8J7M1D0_9BACT</name>
<dbReference type="GO" id="GO:0051301">
    <property type="term" value="P:cell division"/>
    <property type="evidence" value="ECO:0007669"/>
    <property type="project" value="UniProtKB-KW"/>
</dbReference>
<feature type="binding site" evidence="17">
    <location>
        <position position="479"/>
    </location>
    <ligand>
        <name>meso-2,6-diaminopimelate</name>
        <dbReference type="ChEBI" id="CHEBI:57791"/>
    </ligand>
</feature>
<evidence type="ECO:0000256" key="17">
    <source>
        <dbReference type="HAMAP-Rule" id="MF_00208"/>
    </source>
</evidence>
<dbReference type="Gene3D" id="3.40.1390.10">
    <property type="entry name" value="MurE/MurF, N-terminal domain"/>
    <property type="match status" value="1"/>
</dbReference>
<dbReference type="EC" id="6.3.2.13" evidence="12 17"/>
<feature type="binding site" evidence="17">
    <location>
        <position position="30"/>
    </location>
    <ligand>
        <name>UDP-N-acetyl-alpha-D-muramoyl-L-alanyl-D-glutamate</name>
        <dbReference type="ChEBI" id="CHEBI:83900"/>
    </ligand>
</feature>
<dbReference type="EMBL" id="JAEMHM010000016">
    <property type="protein sequence ID" value="MBJ6726663.1"/>
    <property type="molecule type" value="Genomic_DNA"/>
</dbReference>
<feature type="binding site" evidence="17">
    <location>
        <begin position="109"/>
        <end position="115"/>
    </location>
    <ligand>
        <name>ATP</name>
        <dbReference type="ChEBI" id="CHEBI:30616"/>
    </ligand>
</feature>
<evidence type="ECO:0000256" key="8">
    <source>
        <dbReference type="ARBA" id="ARBA00022984"/>
    </source>
</evidence>
<evidence type="ECO:0000259" key="21">
    <source>
        <dbReference type="Pfam" id="PF08245"/>
    </source>
</evidence>
<evidence type="ECO:0000256" key="3">
    <source>
        <dbReference type="ARBA" id="ARBA00022598"/>
    </source>
</evidence>
<protein>
    <recommendedName>
        <fullName evidence="13 17">UDP-N-acetylmuramoyl-L-alanyl-D-glutamate--2,6-diaminopimelate ligase</fullName>
        <ecNumber evidence="12 17">6.3.2.13</ecNumber>
    </recommendedName>
    <alternativeName>
        <fullName evidence="14 17">Meso-A2pm-adding enzyme</fullName>
    </alternativeName>
    <alternativeName>
        <fullName evidence="15 17">Meso-diaminopimelate-adding enzyme</fullName>
    </alternativeName>
    <alternativeName>
        <fullName evidence="16 17">UDP-MurNAc-L-Ala-D-Glu:meso-diaminopimelate ligase</fullName>
    </alternativeName>
    <alternativeName>
        <fullName evidence="17">UDP-MurNAc-tripeptide synthetase</fullName>
    </alternativeName>
    <alternativeName>
        <fullName evidence="17">UDP-N-acetylmuramyl-tripeptide synthetase</fullName>
    </alternativeName>
</protein>
<dbReference type="GO" id="GO:0071555">
    <property type="term" value="P:cell wall organization"/>
    <property type="evidence" value="ECO:0007669"/>
    <property type="project" value="UniProtKB-KW"/>
</dbReference>
<dbReference type="NCBIfam" id="NF001126">
    <property type="entry name" value="PRK00139.1-4"/>
    <property type="match status" value="1"/>
</dbReference>
<evidence type="ECO:0000256" key="16">
    <source>
        <dbReference type="ARBA" id="ARBA00081560"/>
    </source>
</evidence>
<dbReference type="Gene3D" id="3.40.1190.10">
    <property type="entry name" value="Mur-like, catalytic domain"/>
    <property type="match status" value="1"/>
</dbReference>
<dbReference type="NCBIfam" id="NF001124">
    <property type="entry name" value="PRK00139.1-2"/>
    <property type="match status" value="1"/>
</dbReference>
<comment type="pathway">
    <text evidence="17 18">Cell wall biogenesis; peptidoglycan biosynthesis.</text>
</comment>
<feature type="modified residue" description="N6-carboxylysine" evidence="17">
    <location>
        <position position="218"/>
    </location>
</feature>
<dbReference type="InterPro" id="IPR035911">
    <property type="entry name" value="MurE/MurF_N"/>
</dbReference>
<evidence type="ECO:0000256" key="1">
    <source>
        <dbReference type="ARBA" id="ARBA00005898"/>
    </source>
</evidence>
<feature type="binding site" evidence="17">
    <location>
        <position position="475"/>
    </location>
    <ligand>
        <name>meso-2,6-diaminopimelate</name>
        <dbReference type="ChEBI" id="CHEBI:57791"/>
    </ligand>
</feature>
<feature type="binding site" evidence="17">
    <location>
        <position position="178"/>
    </location>
    <ligand>
        <name>UDP-N-acetyl-alpha-D-muramoyl-L-alanyl-D-glutamate</name>
        <dbReference type="ChEBI" id="CHEBI:83900"/>
    </ligand>
</feature>
<keyword evidence="8 17" id="KW-0573">Peptidoglycan synthesis</keyword>
<comment type="cofactor">
    <cofactor evidence="17">
        <name>Mg(2+)</name>
        <dbReference type="ChEBI" id="CHEBI:18420"/>
    </cofactor>
</comment>
<evidence type="ECO:0000256" key="5">
    <source>
        <dbReference type="ARBA" id="ARBA00022741"/>
    </source>
</evidence>